<dbReference type="InterPro" id="IPR015424">
    <property type="entry name" value="PyrdxlP-dep_Trfase"/>
</dbReference>
<dbReference type="Pfam" id="PF01041">
    <property type="entry name" value="DegT_DnrJ_EryC1"/>
    <property type="match status" value="1"/>
</dbReference>
<dbReference type="Proteomes" id="UP000642748">
    <property type="component" value="Unassembled WGS sequence"/>
</dbReference>
<dbReference type="SUPFAM" id="SSF53383">
    <property type="entry name" value="PLP-dependent transferases"/>
    <property type="match status" value="1"/>
</dbReference>
<comment type="caution">
    <text evidence="4">The sequence shown here is derived from an EMBL/GenBank/DDBJ whole genome shotgun (WGS) entry which is preliminary data.</text>
</comment>
<organism evidence="4 5">
    <name type="scientific">Rugosimonospora africana</name>
    <dbReference type="NCBI Taxonomy" id="556532"/>
    <lineage>
        <taxon>Bacteria</taxon>
        <taxon>Bacillati</taxon>
        <taxon>Actinomycetota</taxon>
        <taxon>Actinomycetes</taxon>
        <taxon>Micromonosporales</taxon>
        <taxon>Micromonosporaceae</taxon>
        <taxon>Rugosimonospora</taxon>
    </lineage>
</organism>
<dbReference type="Gene3D" id="3.90.1150.10">
    <property type="entry name" value="Aspartate Aminotransferase, domain 1"/>
    <property type="match status" value="1"/>
</dbReference>
<name>A0A8J3R179_9ACTN</name>
<feature type="region of interest" description="Disordered" evidence="3">
    <location>
        <begin position="1"/>
        <end position="23"/>
    </location>
</feature>
<protein>
    <recommendedName>
        <fullName evidence="6">dTDP-4-amino-4,6-dideoxygalactose transaminase</fullName>
    </recommendedName>
</protein>
<evidence type="ECO:0000313" key="4">
    <source>
        <dbReference type="EMBL" id="GIH19733.1"/>
    </source>
</evidence>
<dbReference type="EMBL" id="BONZ01000084">
    <property type="protein sequence ID" value="GIH19733.1"/>
    <property type="molecule type" value="Genomic_DNA"/>
</dbReference>
<dbReference type="AlphaFoldDB" id="A0A8J3R179"/>
<proteinExistence type="inferred from homology"/>
<evidence type="ECO:0000256" key="1">
    <source>
        <dbReference type="ARBA" id="ARBA00001933"/>
    </source>
</evidence>
<keyword evidence="2" id="KW-0663">Pyridoxal phosphate</keyword>
<dbReference type="RefSeq" id="WP_203923181.1">
    <property type="nucleotide sequence ID" value="NZ_BONZ01000084.1"/>
</dbReference>
<dbReference type="InterPro" id="IPR015422">
    <property type="entry name" value="PyrdxlP-dep_Trfase_small"/>
</dbReference>
<dbReference type="PANTHER" id="PTHR30244:SF34">
    <property type="entry name" value="DTDP-4-AMINO-4,6-DIDEOXYGALACTOSE TRANSAMINASE"/>
    <property type="match status" value="1"/>
</dbReference>
<gene>
    <name evidence="4" type="ORF">Raf01_79050</name>
</gene>
<evidence type="ECO:0000313" key="5">
    <source>
        <dbReference type="Proteomes" id="UP000642748"/>
    </source>
</evidence>
<comment type="cofactor">
    <cofactor evidence="1">
        <name>pyridoxal 5'-phosphate</name>
        <dbReference type="ChEBI" id="CHEBI:597326"/>
    </cofactor>
</comment>
<evidence type="ECO:0000256" key="3">
    <source>
        <dbReference type="SAM" id="MobiDB-lite"/>
    </source>
</evidence>
<dbReference type="CDD" id="cd00616">
    <property type="entry name" value="AHBA_syn"/>
    <property type="match status" value="1"/>
</dbReference>
<reference evidence="4" key="1">
    <citation type="submission" date="2021-01" db="EMBL/GenBank/DDBJ databases">
        <title>Whole genome shotgun sequence of Rugosimonospora africana NBRC 104875.</title>
        <authorList>
            <person name="Komaki H."/>
            <person name="Tamura T."/>
        </authorList>
    </citation>
    <scope>NUCLEOTIDE SEQUENCE</scope>
    <source>
        <strain evidence="4">NBRC 104875</strain>
    </source>
</reference>
<dbReference type="PANTHER" id="PTHR30244">
    <property type="entry name" value="TRANSAMINASE"/>
    <property type="match status" value="1"/>
</dbReference>
<sequence>MSYPTQSAQPVREPFPSLMNAGGRTLGEEEIEGVTRVIRSGMLNAVWGTEVRALEEEMARLHGVRYAVAVSSGTAALHVAVAAVAPDPGDEIITSPISDFGTVGPILAQNAVPVFADVDPLTGNLDPDRVAELIGPRTRAILPVHLFGAPAAMTRLRAVADRYGIAVIEDCAQAWLARYPDGRLVGTGGAIGCFSLQQWKHITCGDGGLAITDSAELARRMRLFSDKGWPRDTGRHHVSFGLNYRMSELCGAVARAQLAKLPGVLAARRAAAARLLAAVGELPGVHLARDVEAHAWWLLPLVLRPPLDSAAFARALVRAGIPARAGYLDEPLHCAPALTGAPVYGESRYPLTSGYGPGLCPVAEELVANGLVVIDWNERYTDRHVDAIAAAIVDAHRETS</sequence>
<dbReference type="GO" id="GO:0008483">
    <property type="term" value="F:transaminase activity"/>
    <property type="evidence" value="ECO:0007669"/>
    <property type="project" value="TreeGrafter"/>
</dbReference>
<dbReference type="Gene3D" id="3.40.640.10">
    <property type="entry name" value="Type I PLP-dependent aspartate aminotransferase-like (Major domain)"/>
    <property type="match status" value="1"/>
</dbReference>
<dbReference type="GO" id="GO:0000271">
    <property type="term" value="P:polysaccharide biosynthetic process"/>
    <property type="evidence" value="ECO:0007669"/>
    <property type="project" value="TreeGrafter"/>
</dbReference>
<dbReference type="GO" id="GO:0030170">
    <property type="term" value="F:pyridoxal phosphate binding"/>
    <property type="evidence" value="ECO:0007669"/>
    <property type="project" value="TreeGrafter"/>
</dbReference>
<comment type="similarity">
    <text evidence="2">Belongs to the DegT/DnrJ/EryC1 family.</text>
</comment>
<evidence type="ECO:0008006" key="6">
    <source>
        <dbReference type="Google" id="ProtNLM"/>
    </source>
</evidence>
<dbReference type="InterPro" id="IPR000653">
    <property type="entry name" value="DegT/StrS_aminotransferase"/>
</dbReference>
<evidence type="ECO:0000256" key="2">
    <source>
        <dbReference type="RuleBase" id="RU004508"/>
    </source>
</evidence>
<accession>A0A8J3R179</accession>
<dbReference type="InterPro" id="IPR015421">
    <property type="entry name" value="PyrdxlP-dep_Trfase_major"/>
</dbReference>
<keyword evidence="5" id="KW-1185">Reference proteome</keyword>